<comment type="similarity">
    <text evidence="1">Belongs to the carbon-nitrogen hydrolase superfamily. NIT1/NIT2 family.</text>
</comment>
<keyword evidence="4" id="KW-1185">Reference proteome</keyword>
<dbReference type="Pfam" id="PF00795">
    <property type="entry name" value="CN_hydrolase"/>
    <property type="match status" value="1"/>
</dbReference>
<dbReference type="InterPro" id="IPR036526">
    <property type="entry name" value="C-N_Hydrolase_sf"/>
</dbReference>
<proteinExistence type="inferred from homology"/>
<dbReference type="SUPFAM" id="SSF56317">
    <property type="entry name" value="Carbon-nitrogen hydrolase"/>
    <property type="match status" value="1"/>
</dbReference>
<sequence length="258" mass="28232">MERVNASVVQFDVQRDNRAGNRAFVMDALEQCLPGLAVLPEMWACGFDYKNLAAHALATEEILADLSAVARRRNLVIVGSLPVLEGSRVYNVAHVVDADGRVAGSYKKIHLFTAGGEGKGFAAGDRADVCETSLGPLGVMICYDLRFPELARTLMGKGARILAVPAQWPTARRTHWRTLVRARAIENQLFVVGANRCGEDGELRYPGGSLIVSPTDQILADPGEKAGVFTAELDFSLMNDYRNTIPCLKERRPEVYAR</sequence>
<dbReference type="PROSITE" id="PS01227">
    <property type="entry name" value="UPF0012"/>
    <property type="match status" value="1"/>
</dbReference>
<dbReference type="PROSITE" id="PS50263">
    <property type="entry name" value="CN_HYDROLASE"/>
    <property type="match status" value="1"/>
</dbReference>
<evidence type="ECO:0000313" key="3">
    <source>
        <dbReference type="EMBL" id="MCW7752920.1"/>
    </source>
</evidence>
<organism evidence="3 4">
    <name type="scientific">Desulfobotulus pelophilus</name>
    <dbReference type="NCBI Taxonomy" id="2823377"/>
    <lineage>
        <taxon>Bacteria</taxon>
        <taxon>Pseudomonadati</taxon>
        <taxon>Thermodesulfobacteriota</taxon>
        <taxon>Desulfobacteria</taxon>
        <taxon>Desulfobacterales</taxon>
        <taxon>Desulfobacteraceae</taxon>
        <taxon>Desulfobotulus</taxon>
    </lineage>
</organism>
<reference evidence="3 4" key="1">
    <citation type="submission" date="2022-11" db="EMBL/GenBank/DDBJ databases">
        <title>Desulfobotulus tamanensis H1 sp. nov. - anaerobic, alkaliphilic, sulphate reducing bacterium isolated from terrestrial mud volcano.</title>
        <authorList>
            <person name="Frolova A."/>
            <person name="Merkel A.Y."/>
            <person name="Slobodkin A.I."/>
        </authorList>
    </citation>
    <scope>NUCLEOTIDE SEQUENCE [LARGE SCALE GENOMIC DNA]</scope>
    <source>
        <strain evidence="3 4">H1</strain>
    </source>
</reference>
<dbReference type="InterPro" id="IPR003010">
    <property type="entry name" value="C-N_Hydrolase"/>
</dbReference>
<evidence type="ECO:0000313" key="4">
    <source>
        <dbReference type="Proteomes" id="UP001209681"/>
    </source>
</evidence>
<dbReference type="PANTHER" id="PTHR23088">
    <property type="entry name" value="NITRILASE-RELATED"/>
    <property type="match status" value="1"/>
</dbReference>
<dbReference type="InterPro" id="IPR001110">
    <property type="entry name" value="UPF0012_CS"/>
</dbReference>
<evidence type="ECO:0000259" key="2">
    <source>
        <dbReference type="PROSITE" id="PS50263"/>
    </source>
</evidence>
<dbReference type="Gene3D" id="3.60.110.10">
    <property type="entry name" value="Carbon-nitrogen hydrolase"/>
    <property type="match status" value="1"/>
</dbReference>
<keyword evidence="3" id="KW-0378">Hydrolase</keyword>
<name>A0ABT3N633_9BACT</name>
<dbReference type="GO" id="GO:0016787">
    <property type="term" value="F:hydrolase activity"/>
    <property type="evidence" value="ECO:0007669"/>
    <property type="project" value="UniProtKB-KW"/>
</dbReference>
<protein>
    <submittedName>
        <fullName evidence="3">Carbon-nitrogen family hydrolase</fullName>
    </submittedName>
</protein>
<comment type="caution">
    <text evidence="3">The sequence shown here is derived from an EMBL/GenBank/DDBJ whole genome shotgun (WGS) entry which is preliminary data.</text>
</comment>
<dbReference type="EMBL" id="JAPFPW010000002">
    <property type="protein sequence ID" value="MCW7752920.1"/>
    <property type="molecule type" value="Genomic_DNA"/>
</dbReference>
<dbReference type="PANTHER" id="PTHR23088:SF27">
    <property type="entry name" value="DEAMINATED GLUTATHIONE AMIDASE"/>
    <property type="match status" value="1"/>
</dbReference>
<dbReference type="CDD" id="cd07583">
    <property type="entry name" value="nitrilase_5"/>
    <property type="match status" value="1"/>
</dbReference>
<gene>
    <name evidence="3" type="ORF">OOT00_02860</name>
</gene>
<evidence type="ECO:0000256" key="1">
    <source>
        <dbReference type="ARBA" id="ARBA00010613"/>
    </source>
</evidence>
<dbReference type="Proteomes" id="UP001209681">
    <property type="component" value="Unassembled WGS sequence"/>
</dbReference>
<dbReference type="RefSeq" id="WP_265423780.1">
    <property type="nucleotide sequence ID" value="NZ_JAPFPW010000002.1"/>
</dbReference>
<accession>A0ABT3N633</accession>
<feature type="domain" description="CN hydrolase" evidence="2">
    <location>
        <begin position="4"/>
        <end position="235"/>
    </location>
</feature>